<gene>
    <name evidence="2" type="ORF">PCOR1329_LOCUS81904</name>
</gene>
<keyword evidence="3" id="KW-1185">Reference proteome</keyword>
<organism evidence="2 3">
    <name type="scientific">Prorocentrum cordatum</name>
    <dbReference type="NCBI Taxonomy" id="2364126"/>
    <lineage>
        <taxon>Eukaryota</taxon>
        <taxon>Sar</taxon>
        <taxon>Alveolata</taxon>
        <taxon>Dinophyceae</taxon>
        <taxon>Prorocentrales</taxon>
        <taxon>Prorocentraceae</taxon>
        <taxon>Prorocentrum</taxon>
    </lineage>
</organism>
<accession>A0ABN9Y607</accession>
<feature type="compositionally biased region" description="Low complexity" evidence="1">
    <location>
        <begin position="489"/>
        <end position="500"/>
    </location>
</feature>
<comment type="caution">
    <text evidence="2">The sequence shown here is derived from an EMBL/GenBank/DDBJ whole genome shotgun (WGS) entry which is preliminary data.</text>
</comment>
<dbReference type="SUPFAM" id="SSF47473">
    <property type="entry name" value="EF-hand"/>
    <property type="match status" value="1"/>
</dbReference>
<proteinExistence type="predicted"/>
<dbReference type="Proteomes" id="UP001189429">
    <property type="component" value="Unassembled WGS sequence"/>
</dbReference>
<feature type="region of interest" description="Disordered" evidence="1">
    <location>
        <begin position="230"/>
        <end position="252"/>
    </location>
</feature>
<feature type="compositionally biased region" description="Low complexity" evidence="1">
    <location>
        <begin position="434"/>
        <end position="447"/>
    </location>
</feature>
<evidence type="ECO:0000256" key="1">
    <source>
        <dbReference type="SAM" id="MobiDB-lite"/>
    </source>
</evidence>
<reference evidence="2" key="1">
    <citation type="submission" date="2023-10" db="EMBL/GenBank/DDBJ databases">
        <authorList>
            <person name="Chen Y."/>
            <person name="Shah S."/>
            <person name="Dougan E. K."/>
            <person name="Thang M."/>
            <person name="Chan C."/>
        </authorList>
    </citation>
    <scope>NUCLEOTIDE SEQUENCE [LARGE SCALE GENOMIC DNA]</scope>
</reference>
<evidence type="ECO:0008006" key="4">
    <source>
        <dbReference type="Google" id="ProtNLM"/>
    </source>
</evidence>
<dbReference type="InterPro" id="IPR011992">
    <property type="entry name" value="EF-hand-dom_pair"/>
</dbReference>
<feature type="region of interest" description="Disordered" evidence="1">
    <location>
        <begin position="386"/>
        <end position="411"/>
    </location>
</feature>
<feature type="region of interest" description="Disordered" evidence="1">
    <location>
        <begin position="428"/>
        <end position="475"/>
    </location>
</feature>
<evidence type="ECO:0000313" key="2">
    <source>
        <dbReference type="EMBL" id="CAK0906649.1"/>
    </source>
</evidence>
<sequence length="811" mass="83935">MALAPSQAAVVAWIAAIGPADPWPFGAAVPGAAAAERSRARDCLASSSLASPPPPSQAPLALAAFEAAAPPPAARGGALGLVEPGEGSIAAFAVFGAIETLAQLCRCGSAPGDGAETAQFARFPSEDVLRGLVAQAMAEVASLRSAEPDRLVPADPTHFASVGGRRYPLVRHRLNGMQVLRAGAKATAGAAKVSDFVYASLQISARELAVRGADGAPADNGRRVGIAPAAERRAESPGAPAEPHSAVEQGDARVVGGRRTPRANARFYPGAGAAVDMAAPELKRYVAKKGEAEAESTRFERVWRNVLLPRRAAGDAGSRGGLGNLVLDATAARGAPKEDASQHSKSLSPALRRAYSSKKRFLILGGSDSSGYKSRSAAQNKVNNSIEDLGADDPLDQDSWHRQLSGSATYPSSSLASLKIAEVVHSEPAADSGAATSRASPASPARTRSSHGGGSAREGPAAHGAQPAAEEPEDSTGLGIQVLELRPGASASGSAAGSAAPKYDSGQAAHASDGSLLRRLGRRAKSSLNIMQLARKGSSGSIPGTTPTAGLRGVFFASGLKRPALGSSSSLGSAASRSVMSLGKSTSSLFASAAELPQSPAPETQSPAMGAKKSEDTIGNAVVALIHMVADGSVDGIAGSRRSSIDWGRTQISELIDALDDEPDAKAQFSNHCYFYNLAIRGRRPKCMYKACECGRVHERIPEDVFENFPFPALQDGGLGSDAELRKRFVEMDTGNDSRLCEREVQDAIVRAGVTPKLGQIGIIMKLLVETDRGFIYFPEFCQMGRLSLQYNTVCGLTPPQTAPHLQEGAP</sequence>
<feature type="compositionally biased region" description="Polar residues" evidence="1">
    <location>
        <begin position="402"/>
        <end position="411"/>
    </location>
</feature>
<name>A0ABN9Y607_9DINO</name>
<dbReference type="EMBL" id="CAUYUJ010021726">
    <property type="protein sequence ID" value="CAK0906649.1"/>
    <property type="molecule type" value="Genomic_DNA"/>
</dbReference>
<feature type="region of interest" description="Disordered" evidence="1">
    <location>
        <begin position="489"/>
        <end position="516"/>
    </location>
</feature>
<protein>
    <recommendedName>
        <fullName evidence="4">EF-hand domain-containing protein</fullName>
    </recommendedName>
</protein>
<feature type="region of interest" description="Disordered" evidence="1">
    <location>
        <begin position="593"/>
        <end position="613"/>
    </location>
</feature>
<evidence type="ECO:0000313" key="3">
    <source>
        <dbReference type="Proteomes" id="UP001189429"/>
    </source>
</evidence>